<dbReference type="STRING" id="663278.Ethha_1813"/>
<keyword evidence="3" id="KW-1185">Reference proteome</keyword>
<proteinExistence type="predicted"/>
<gene>
    <name evidence="2" type="ordered locus">Ethha_1813</name>
</gene>
<feature type="region of interest" description="Disordered" evidence="1">
    <location>
        <begin position="30"/>
        <end position="57"/>
    </location>
</feature>
<evidence type="ECO:0008006" key="4">
    <source>
        <dbReference type="Google" id="ProtNLM"/>
    </source>
</evidence>
<dbReference type="EMBL" id="CP002400">
    <property type="protein sequence ID" value="ADU27338.1"/>
    <property type="molecule type" value="Genomic_DNA"/>
</dbReference>
<dbReference type="AlphaFoldDB" id="E6U9Q2"/>
<dbReference type="KEGG" id="eha:Ethha_1813"/>
<dbReference type="RefSeq" id="WP_013485689.1">
    <property type="nucleotide sequence ID" value="NC_014828.1"/>
</dbReference>
<protein>
    <recommendedName>
        <fullName evidence="4">DNA ligase</fullName>
    </recommendedName>
</protein>
<evidence type="ECO:0000256" key="1">
    <source>
        <dbReference type="SAM" id="MobiDB-lite"/>
    </source>
</evidence>
<organism evidence="2 3">
    <name type="scientific">Ethanoligenens harbinense (strain DSM 18485 / JCM 12961 / CGMCC 1.5033 / YUAN-3)</name>
    <dbReference type="NCBI Taxonomy" id="663278"/>
    <lineage>
        <taxon>Bacteria</taxon>
        <taxon>Bacillati</taxon>
        <taxon>Bacillota</taxon>
        <taxon>Clostridia</taxon>
        <taxon>Eubacteriales</taxon>
        <taxon>Oscillospiraceae</taxon>
        <taxon>Ethanoligenens</taxon>
    </lineage>
</organism>
<dbReference type="HOGENOM" id="CLU_138436_0_1_9"/>
<accession>E6U9Q2</accession>
<evidence type="ECO:0000313" key="3">
    <source>
        <dbReference type="Proteomes" id="UP000001551"/>
    </source>
</evidence>
<name>E6U9Q2_ETHHY</name>
<dbReference type="Proteomes" id="UP000001551">
    <property type="component" value="Chromosome"/>
</dbReference>
<evidence type="ECO:0000313" key="2">
    <source>
        <dbReference type="EMBL" id="ADU27338.1"/>
    </source>
</evidence>
<reference evidence="2 3" key="1">
    <citation type="submission" date="2010-12" db="EMBL/GenBank/DDBJ databases">
        <title>Complete sequence of Ethanoligenens harbinense YUAN-3.</title>
        <authorList>
            <person name="Lucas S."/>
            <person name="Copeland A."/>
            <person name="Lapidus A."/>
            <person name="Cheng J.-F."/>
            <person name="Bruce D."/>
            <person name="Goodwin L."/>
            <person name="Pitluck S."/>
            <person name="Chertkov O."/>
            <person name="Misra M."/>
            <person name="Detter J.C."/>
            <person name="Han C."/>
            <person name="Tapia R."/>
            <person name="Land M."/>
            <person name="Hauser L."/>
            <person name="Jeffries C."/>
            <person name="Kyrpides N."/>
            <person name="Ivanova N."/>
            <person name="Mikhailova N."/>
            <person name="Wang A."/>
            <person name="Mouttaki H."/>
            <person name="He Z."/>
            <person name="Zhou J."/>
            <person name="Hemme C.L."/>
            <person name="Woyke T."/>
        </authorList>
    </citation>
    <scope>NUCLEOTIDE SEQUENCE [LARGE SCALE GENOMIC DNA]</scope>
    <source>
        <strain evidence="3">DSM 18485 / JCM 12961 / CGMCC 1.5033 / YUAN-3</strain>
    </source>
</reference>
<sequence>MSKMAEMDQTIKELRDAAAAINSAADWLYQQFSGNDEEPAPQPEETQAEPEPKKELKLEDVRKVLAERSRAGYTAQIRELLHKYGASKLSAVDPKDYEALLFDVEGLNEF</sequence>
<dbReference type="eggNOG" id="ENOG503315A">
    <property type="taxonomic scope" value="Bacteria"/>
</dbReference>